<name>A0ABQ2VLV6_9ACTN</name>
<dbReference type="EMBL" id="BMRP01000056">
    <property type="protein sequence ID" value="GGU97656.1"/>
    <property type="molecule type" value="Genomic_DNA"/>
</dbReference>
<accession>A0ABQ2VLV6</accession>
<evidence type="ECO:0000313" key="3">
    <source>
        <dbReference type="Proteomes" id="UP000654471"/>
    </source>
</evidence>
<dbReference type="Proteomes" id="UP000654471">
    <property type="component" value="Unassembled WGS sequence"/>
</dbReference>
<gene>
    <name evidence="2" type="ORF">GCM10010211_76160</name>
</gene>
<sequence length="127" mass="12981">MIHLAFQHEEAFSGDFAATMDADRRAIEVLGQVLAGSGRQLAIAFGPAGLQSGELATEDDVPDAALPGGGRALSARAALNPRGPGCALLPSAPPADGAPRLSSPRPSWHQPHGKTGHPLNAGNSWTC</sequence>
<reference evidence="3" key="1">
    <citation type="journal article" date="2019" name="Int. J. Syst. Evol. Microbiol.">
        <title>The Global Catalogue of Microorganisms (GCM) 10K type strain sequencing project: providing services to taxonomists for standard genome sequencing and annotation.</title>
        <authorList>
            <consortium name="The Broad Institute Genomics Platform"/>
            <consortium name="The Broad Institute Genome Sequencing Center for Infectious Disease"/>
            <person name="Wu L."/>
            <person name="Ma J."/>
        </authorList>
    </citation>
    <scope>NUCLEOTIDE SEQUENCE [LARGE SCALE GENOMIC DNA]</scope>
    <source>
        <strain evidence="3">JCM 3399</strain>
    </source>
</reference>
<dbReference type="RefSeq" id="WP_189307984.1">
    <property type="nucleotide sequence ID" value="NZ_BMRP01000056.1"/>
</dbReference>
<organism evidence="2 3">
    <name type="scientific">Streptomyces albospinus</name>
    <dbReference type="NCBI Taxonomy" id="285515"/>
    <lineage>
        <taxon>Bacteria</taxon>
        <taxon>Bacillati</taxon>
        <taxon>Actinomycetota</taxon>
        <taxon>Actinomycetes</taxon>
        <taxon>Kitasatosporales</taxon>
        <taxon>Streptomycetaceae</taxon>
        <taxon>Streptomyces</taxon>
    </lineage>
</organism>
<keyword evidence="3" id="KW-1185">Reference proteome</keyword>
<protein>
    <submittedName>
        <fullName evidence="2">Uncharacterized protein</fullName>
    </submittedName>
</protein>
<feature type="region of interest" description="Disordered" evidence="1">
    <location>
        <begin position="83"/>
        <end position="127"/>
    </location>
</feature>
<comment type="caution">
    <text evidence="2">The sequence shown here is derived from an EMBL/GenBank/DDBJ whole genome shotgun (WGS) entry which is preliminary data.</text>
</comment>
<proteinExistence type="predicted"/>
<evidence type="ECO:0000313" key="2">
    <source>
        <dbReference type="EMBL" id="GGU97656.1"/>
    </source>
</evidence>
<evidence type="ECO:0000256" key="1">
    <source>
        <dbReference type="SAM" id="MobiDB-lite"/>
    </source>
</evidence>